<sequence>MFRSRSQQTQLPVESSSSARPIVVHQFSAYSDSFSDHDLIARGRLAAGHESSWINASRPLQTAHPTGDVFEFELRPPANTAQRSRRYTPDWNVNLNFTDDIVDLDRLSEFENTDLNSLFVKGTPKRSFSEESVQQNAAKRRKLDMSSLCNVIAQLHVLTSTALDPPKKSSIGPYSKCEPIPIPPHSLPLPPPMPYTRRSWIIPVRGSLPWQFATSAVILLDGSKDPPEPPDPVTHDEITWTSAALRSFWAFLLILRDKHTVGPIGLSFNATSNIISYSQPSYTELSGMGAQPLFSHASTAPSVISSSHSGSVGLPLHLVDHIKVYHDATQSMQLRTVFDVWAFEFGQGRRKMRLLKGARLVLLDERSKGVIVS</sequence>
<dbReference type="Proteomes" id="UP001362999">
    <property type="component" value="Unassembled WGS sequence"/>
</dbReference>
<protein>
    <submittedName>
        <fullName evidence="1">Uncharacterized protein</fullName>
    </submittedName>
</protein>
<evidence type="ECO:0000313" key="1">
    <source>
        <dbReference type="EMBL" id="KAK7042322.1"/>
    </source>
</evidence>
<gene>
    <name evidence="1" type="ORF">R3P38DRAFT_3448166</name>
</gene>
<evidence type="ECO:0000313" key="2">
    <source>
        <dbReference type="Proteomes" id="UP001362999"/>
    </source>
</evidence>
<accession>A0AAW0CT18</accession>
<dbReference type="EMBL" id="JAWWNJ010000013">
    <property type="protein sequence ID" value="KAK7042322.1"/>
    <property type="molecule type" value="Genomic_DNA"/>
</dbReference>
<name>A0AAW0CT18_9AGAR</name>
<proteinExistence type="predicted"/>
<reference evidence="1 2" key="1">
    <citation type="journal article" date="2024" name="J Genomics">
        <title>Draft genome sequencing and assembly of Favolaschia claudopus CIRM-BRFM 2984 isolated from oak limbs.</title>
        <authorList>
            <person name="Navarro D."/>
            <person name="Drula E."/>
            <person name="Chaduli D."/>
            <person name="Cazenave R."/>
            <person name="Ahrendt S."/>
            <person name="Wang J."/>
            <person name="Lipzen A."/>
            <person name="Daum C."/>
            <person name="Barry K."/>
            <person name="Grigoriev I.V."/>
            <person name="Favel A."/>
            <person name="Rosso M.N."/>
            <person name="Martin F."/>
        </authorList>
    </citation>
    <scope>NUCLEOTIDE SEQUENCE [LARGE SCALE GENOMIC DNA]</scope>
    <source>
        <strain evidence="1 2">CIRM-BRFM 2984</strain>
    </source>
</reference>
<dbReference type="AlphaFoldDB" id="A0AAW0CT18"/>
<comment type="caution">
    <text evidence="1">The sequence shown here is derived from an EMBL/GenBank/DDBJ whole genome shotgun (WGS) entry which is preliminary data.</text>
</comment>
<organism evidence="1 2">
    <name type="scientific">Favolaschia claudopus</name>
    <dbReference type="NCBI Taxonomy" id="2862362"/>
    <lineage>
        <taxon>Eukaryota</taxon>
        <taxon>Fungi</taxon>
        <taxon>Dikarya</taxon>
        <taxon>Basidiomycota</taxon>
        <taxon>Agaricomycotina</taxon>
        <taxon>Agaricomycetes</taxon>
        <taxon>Agaricomycetidae</taxon>
        <taxon>Agaricales</taxon>
        <taxon>Marasmiineae</taxon>
        <taxon>Mycenaceae</taxon>
        <taxon>Favolaschia</taxon>
    </lineage>
</organism>
<keyword evidence="2" id="KW-1185">Reference proteome</keyword>